<dbReference type="EMBL" id="JBIRGQ010000014">
    <property type="protein sequence ID" value="MFH8551731.1"/>
    <property type="molecule type" value="Genomic_DNA"/>
</dbReference>
<reference evidence="2 3" key="1">
    <citation type="submission" date="2024-10" db="EMBL/GenBank/DDBJ databases">
        <title>The Natural Products Discovery Center: Release of the First 8490 Sequenced Strains for Exploring Actinobacteria Biosynthetic Diversity.</title>
        <authorList>
            <person name="Kalkreuter E."/>
            <person name="Kautsar S.A."/>
            <person name="Yang D."/>
            <person name="Bader C.D."/>
            <person name="Teijaro C.N."/>
            <person name="Fluegel L."/>
            <person name="Davis C.M."/>
            <person name="Simpson J.R."/>
            <person name="Lauterbach L."/>
            <person name="Steele A.D."/>
            <person name="Gui C."/>
            <person name="Meng S."/>
            <person name="Li G."/>
            <person name="Viehrig K."/>
            <person name="Ye F."/>
            <person name="Su P."/>
            <person name="Kiefer A.F."/>
            <person name="Nichols A."/>
            <person name="Cepeda A.J."/>
            <person name="Yan W."/>
            <person name="Fan B."/>
            <person name="Jiang Y."/>
            <person name="Adhikari A."/>
            <person name="Zheng C.-J."/>
            <person name="Schuster L."/>
            <person name="Cowan T.M."/>
            <person name="Smanski M.J."/>
            <person name="Chevrette M.G."/>
            <person name="De Carvalho L.P.S."/>
            <person name="Shen B."/>
        </authorList>
    </citation>
    <scope>NUCLEOTIDE SEQUENCE [LARGE SCALE GENOMIC DNA]</scope>
    <source>
        <strain evidence="2 3">NPDC017990</strain>
    </source>
</reference>
<feature type="region of interest" description="Disordered" evidence="1">
    <location>
        <begin position="1"/>
        <end position="21"/>
    </location>
</feature>
<accession>A0ABW7R844</accession>
<name>A0ABW7R844_9ACTN</name>
<evidence type="ECO:0000313" key="2">
    <source>
        <dbReference type="EMBL" id="MFH8551731.1"/>
    </source>
</evidence>
<proteinExistence type="predicted"/>
<gene>
    <name evidence="2" type="ORF">ACH4F9_42825</name>
</gene>
<protein>
    <submittedName>
        <fullName evidence="2">Uncharacterized protein</fullName>
    </submittedName>
</protein>
<dbReference type="Proteomes" id="UP001610818">
    <property type="component" value="Unassembled WGS sequence"/>
</dbReference>
<keyword evidence="3" id="KW-1185">Reference proteome</keyword>
<dbReference type="RefSeq" id="WP_190085368.1">
    <property type="nucleotide sequence ID" value="NZ_BMTR01000023.1"/>
</dbReference>
<sequence>MVNTATIVPKATGRDVPQRASPLRSDDLRFVLVQIIARTPLDGAAICHGPDTAVGNQTPPPAVTTADLDLARRLALAVSGLVESRSIKDGG</sequence>
<organism evidence="2 3">
    <name type="scientific">Streptomyces longisporoflavus</name>
    <dbReference type="NCBI Taxonomy" id="28044"/>
    <lineage>
        <taxon>Bacteria</taxon>
        <taxon>Bacillati</taxon>
        <taxon>Actinomycetota</taxon>
        <taxon>Actinomycetes</taxon>
        <taxon>Kitasatosporales</taxon>
        <taxon>Streptomycetaceae</taxon>
        <taxon>Streptomyces</taxon>
    </lineage>
</organism>
<evidence type="ECO:0000256" key="1">
    <source>
        <dbReference type="SAM" id="MobiDB-lite"/>
    </source>
</evidence>
<evidence type="ECO:0000313" key="3">
    <source>
        <dbReference type="Proteomes" id="UP001610818"/>
    </source>
</evidence>
<comment type="caution">
    <text evidence="2">The sequence shown here is derived from an EMBL/GenBank/DDBJ whole genome shotgun (WGS) entry which is preliminary data.</text>
</comment>